<name>A0A8X6VIT1_TRICX</name>
<protein>
    <submittedName>
        <fullName evidence="1">Uncharacterized protein</fullName>
    </submittedName>
</protein>
<organism evidence="1 2">
    <name type="scientific">Trichonephila clavipes</name>
    <name type="common">Golden silk orbweaver</name>
    <name type="synonym">Nephila clavipes</name>
    <dbReference type="NCBI Taxonomy" id="2585209"/>
    <lineage>
        <taxon>Eukaryota</taxon>
        <taxon>Metazoa</taxon>
        <taxon>Ecdysozoa</taxon>
        <taxon>Arthropoda</taxon>
        <taxon>Chelicerata</taxon>
        <taxon>Arachnida</taxon>
        <taxon>Araneae</taxon>
        <taxon>Araneomorphae</taxon>
        <taxon>Entelegynae</taxon>
        <taxon>Araneoidea</taxon>
        <taxon>Nephilidae</taxon>
        <taxon>Trichonephila</taxon>
    </lineage>
</organism>
<proteinExistence type="predicted"/>
<gene>
    <name evidence="1" type="ORF">TNCV_1021241</name>
</gene>
<accession>A0A8X6VIT1</accession>
<sequence length="124" mass="14413">MLIPLWYPTQSSFLDPSPMLCSNLSGQPIDCLFFECSQPIANRTINQFQVFFSQLQMPPKYFPLPRFLATSSQPINRLPLIKAPQYQATFNISNMGWRNAFHSISQRFQRLRRTRTIGSCMTVF</sequence>
<dbReference type="EMBL" id="BMAU01021328">
    <property type="protein sequence ID" value="GFY14359.1"/>
    <property type="molecule type" value="Genomic_DNA"/>
</dbReference>
<reference evidence="1" key="1">
    <citation type="submission" date="2020-08" db="EMBL/GenBank/DDBJ databases">
        <title>Multicomponent nature underlies the extraordinary mechanical properties of spider dragline silk.</title>
        <authorList>
            <person name="Kono N."/>
            <person name="Nakamura H."/>
            <person name="Mori M."/>
            <person name="Yoshida Y."/>
            <person name="Ohtoshi R."/>
            <person name="Malay A.D."/>
            <person name="Moran D.A.P."/>
            <person name="Tomita M."/>
            <person name="Numata K."/>
            <person name="Arakawa K."/>
        </authorList>
    </citation>
    <scope>NUCLEOTIDE SEQUENCE</scope>
</reference>
<keyword evidence="2" id="KW-1185">Reference proteome</keyword>
<evidence type="ECO:0000313" key="2">
    <source>
        <dbReference type="Proteomes" id="UP000887159"/>
    </source>
</evidence>
<evidence type="ECO:0000313" key="1">
    <source>
        <dbReference type="EMBL" id="GFY14359.1"/>
    </source>
</evidence>
<comment type="caution">
    <text evidence="1">The sequence shown here is derived from an EMBL/GenBank/DDBJ whole genome shotgun (WGS) entry which is preliminary data.</text>
</comment>
<dbReference type="Proteomes" id="UP000887159">
    <property type="component" value="Unassembled WGS sequence"/>
</dbReference>
<dbReference type="AlphaFoldDB" id="A0A8X6VIT1"/>